<accession>A0A3D8QGV3</accession>
<name>A0A3D8QGV3_9HELO</name>
<dbReference type="InterPro" id="IPR036047">
    <property type="entry name" value="F-box-like_dom_sf"/>
</dbReference>
<feature type="domain" description="F-box" evidence="2">
    <location>
        <begin position="266"/>
        <end position="294"/>
    </location>
</feature>
<evidence type="ECO:0000313" key="3">
    <source>
        <dbReference type="EMBL" id="RDW61052.1"/>
    </source>
</evidence>
<dbReference type="EMBL" id="PDLM01000015">
    <property type="protein sequence ID" value="RDW61052.1"/>
    <property type="molecule type" value="Genomic_DNA"/>
</dbReference>
<dbReference type="Proteomes" id="UP000256645">
    <property type="component" value="Unassembled WGS sequence"/>
</dbReference>
<dbReference type="AlphaFoldDB" id="A0A3D8QGV3"/>
<proteinExistence type="predicted"/>
<dbReference type="SUPFAM" id="SSF81383">
    <property type="entry name" value="F-box domain"/>
    <property type="match status" value="1"/>
</dbReference>
<dbReference type="Pfam" id="PF00646">
    <property type="entry name" value="F-box"/>
    <property type="match status" value="1"/>
</dbReference>
<organism evidence="3 4">
    <name type="scientific">Coleophoma cylindrospora</name>
    <dbReference type="NCBI Taxonomy" id="1849047"/>
    <lineage>
        <taxon>Eukaryota</taxon>
        <taxon>Fungi</taxon>
        <taxon>Dikarya</taxon>
        <taxon>Ascomycota</taxon>
        <taxon>Pezizomycotina</taxon>
        <taxon>Leotiomycetes</taxon>
        <taxon>Helotiales</taxon>
        <taxon>Dermateaceae</taxon>
        <taxon>Coleophoma</taxon>
    </lineage>
</organism>
<evidence type="ECO:0000256" key="1">
    <source>
        <dbReference type="SAM" id="MobiDB-lite"/>
    </source>
</evidence>
<sequence length="386" mass="42236">MTRPAKADLAAKSGWPLDLAGSDRTCAQRGSPKAYTAAISPSCALQILAYDATSSPETGPESAFNRACALIPHAPLFLSISPDFALFFHNQSLPSTPSALFSASPCLKTTFLPRSLAYLPRNKRGPSILQENGGKKPESRRTNPNLSTVRTPTNMATLIASMADATALKRKFVPELVETERISRKAGGDRTVEHLSPEDASSLAAISAKWCLYRAQVQLQHEYASWLVTRSHASPRRRFTPELIETTRRYRKAENRAATGPSLRALPTELHFEIFSYLDNIDATCLGVTCKNAYGVYQATHANVPLTQRRIGPNKLESAWSYLGKQQCTHCGLYRCELHSHLASWVPAGMEYCALKGKFGPAAAPGARSSCYRGIPSKPHVCGRHH</sequence>
<keyword evidence="4" id="KW-1185">Reference proteome</keyword>
<dbReference type="STRING" id="1849047.A0A3D8QGV3"/>
<feature type="region of interest" description="Disordered" evidence="1">
    <location>
        <begin position="123"/>
        <end position="149"/>
    </location>
</feature>
<comment type="caution">
    <text evidence="3">The sequence shown here is derived from an EMBL/GenBank/DDBJ whole genome shotgun (WGS) entry which is preliminary data.</text>
</comment>
<evidence type="ECO:0000259" key="2">
    <source>
        <dbReference type="Pfam" id="PF00646"/>
    </source>
</evidence>
<dbReference type="InterPro" id="IPR001810">
    <property type="entry name" value="F-box_dom"/>
</dbReference>
<evidence type="ECO:0000313" key="4">
    <source>
        <dbReference type="Proteomes" id="UP000256645"/>
    </source>
</evidence>
<reference evidence="3 4" key="1">
    <citation type="journal article" date="2018" name="IMA Fungus">
        <title>IMA Genome-F 9: Draft genome sequence of Annulohypoxylon stygium, Aspergillus mulundensis, Berkeleyomyces basicola (syn. Thielaviopsis basicola), Ceratocystis smalleyi, two Cercospora beticola strains, Coleophoma cylindrospora, Fusarium fracticaudum, Phialophora cf. hyalina, and Morchella septimelata.</title>
        <authorList>
            <person name="Wingfield B.D."/>
            <person name="Bills G.F."/>
            <person name="Dong Y."/>
            <person name="Huang W."/>
            <person name="Nel W.J."/>
            <person name="Swalarsk-Parry B.S."/>
            <person name="Vaghefi N."/>
            <person name="Wilken P.M."/>
            <person name="An Z."/>
            <person name="de Beer Z.W."/>
            <person name="De Vos L."/>
            <person name="Chen L."/>
            <person name="Duong T.A."/>
            <person name="Gao Y."/>
            <person name="Hammerbacher A."/>
            <person name="Kikkert J.R."/>
            <person name="Li Y."/>
            <person name="Li H."/>
            <person name="Li K."/>
            <person name="Li Q."/>
            <person name="Liu X."/>
            <person name="Ma X."/>
            <person name="Naidoo K."/>
            <person name="Pethybridge S.J."/>
            <person name="Sun J."/>
            <person name="Steenkamp E.T."/>
            <person name="van der Nest M.A."/>
            <person name="van Wyk S."/>
            <person name="Wingfield M.J."/>
            <person name="Xiong C."/>
            <person name="Yue Q."/>
            <person name="Zhang X."/>
        </authorList>
    </citation>
    <scope>NUCLEOTIDE SEQUENCE [LARGE SCALE GENOMIC DNA]</scope>
    <source>
        <strain evidence="3 4">BP6252</strain>
    </source>
</reference>
<protein>
    <recommendedName>
        <fullName evidence="2">F-box domain-containing protein</fullName>
    </recommendedName>
</protein>
<gene>
    <name evidence="3" type="ORF">BP6252_12435</name>
</gene>
<dbReference type="OrthoDB" id="3445164at2759"/>